<evidence type="ECO:0000313" key="2">
    <source>
        <dbReference type="EMBL" id="SUC32758.1"/>
    </source>
</evidence>
<proteinExistence type="predicted"/>
<name>A0A379FVQ1_PRORE</name>
<dbReference type="SUPFAM" id="SSF69255">
    <property type="entry name" value="gp5 N-terminal domain-like"/>
    <property type="match status" value="1"/>
</dbReference>
<organism evidence="2 3">
    <name type="scientific">Providencia rettgeri</name>
    <dbReference type="NCBI Taxonomy" id="587"/>
    <lineage>
        <taxon>Bacteria</taxon>
        <taxon>Pseudomonadati</taxon>
        <taxon>Pseudomonadota</taxon>
        <taxon>Gammaproteobacteria</taxon>
        <taxon>Enterobacterales</taxon>
        <taxon>Morganellaceae</taxon>
        <taxon>Providencia</taxon>
    </lineage>
</organism>
<sequence length="557" mass="61125">MKPINRLYLSGDEIQVTDINIMLELSAAGRGFVTVKTDEDYTGKLVRLDVGYPELLLRYFTGFVERSQPSANGFQRLFIRELVGVFEREWPCSFQHPTLRTIAEHLQKESGLTFQLPDAPYVDEPIPHFTHSGTGYQLLANLGHVFKIDDYVWQQLPNGHVYVGSWPHSLFANKPVEIPNEFATSQAGGNSMTIPMVQSLRPGVNTNGKRLQKVNLINEDMTLTWAIPNKITGKPANKSPVQNQIDNAYPELAAGLHLPKTARIEAHSEPVRAGDISDPYRPRYAVDVQLLDADGNPSSAPIYRAVPLPLPMAGGESGLFQYPPVGTVVEIAFEGGRPDKPFIRQTLSQGNTLPDIQPGEQLQQQRQEVSQRITQDGSWQRQTDQTISESSMHRQVTADTEQRTLVTRDTTIQATDKTMVLGTATLLAGAIQQIADGDYSIASKGSFVASIGKKAEIDIAEDATLTIGQKLIEKVGALKQSIAGTKQEIIAPVVWIGSQEINVAQLMIDTLDIVKELAELTANHSHHNTGTPLNANAIKGTASKSDGLKEKYQPVIG</sequence>
<protein>
    <recommendedName>
        <fullName evidence="4">Protein phage</fullName>
    </recommendedName>
</protein>
<evidence type="ECO:0008006" key="4">
    <source>
        <dbReference type="Google" id="ProtNLM"/>
    </source>
</evidence>
<dbReference type="EMBL" id="UGTZ01000001">
    <property type="protein sequence ID" value="SUC32758.1"/>
    <property type="molecule type" value="Genomic_DNA"/>
</dbReference>
<dbReference type="GeneID" id="93674393"/>
<evidence type="ECO:0000313" key="3">
    <source>
        <dbReference type="Proteomes" id="UP000254208"/>
    </source>
</evidence>
<feature type="region of interest" description="Disordered" evidence="1">
    <location>
        <begin position="356"/>
        <end position="402"/>
    </location>
</feature>
<gene>
    <name evidence="2" type="ORF">NCTC11801_03760</name>
</gene>
<dbReference type="AlphaFoldDB" id="A0A379FVQ1"/>
<accession>A0A379FVQ1</accession>
<reference evidence="2 3" key="1">
    <citation type="submission" date="2018-06" db="EMBL/GenBank/DDBJ databases">
        <authorList>
            <consortium name="Pathogen Informatics"/>
            <person name="Doyle S."/>
        </authorList>
    </citation>
    <scope>NUCLEOTIDE SEQUENCE [LARGE SCALE GENOMIC DNA]</scope>
    <source>
        <strain evidence="2 3">NCTC11801</strain>
    </source>
</reference>
<evidence type="ECO:0000256" key="1">
    <source>
        <dbReference type="SAM" id="MobiDB-lite"/>
    </source>
</evidence>
<dbReference type="RefSeq" id="WP_115167873.1">
    <property type="nucleotide sequence ID" value="NZ_CP077317.1"/>
</dbReference>
<dbReference type="Proteomes" id="UP000254208">
    <property type="component" value="Unassembled WGS sequence"/>
</dbReference>
<dbReference type="SUPFAM" id="SSF69349">
    <property type="entry name" value="Phage fibre proteins"/>
    <property type="match status" value="1"/>
</dbReference>
<feature type="compositionally biased region" description="Low complexity" evidence="1">
    <location>
        <begin position="357"/>
        <end position="375"/>
    </location>
</feature>
<feature type="compositionally biased region" description="Polar residues" evidence="1">
    <location>
        <begin position="376"/>
        <end position="402"/>
    </location>
</feature>